<name>A0A165TNL8_9APHY</name>
<feature type="domain" description="Acyl-CoA oxidase/dehydrogenase middle" evidence="6">
    <location>
        <begin position="172"/>
        <end position="287"/>
    </location>
</feature>
<dbReference type="AlphaFoldDB" id="A0A165TNL8"/>
<evidence type="ECO:0000256" key="2">
    <source>
        <dbReference type="ARBA" id="ARBA00022630"/>
    </source>
</evidence>
<evidence type="ECO:0000313" key="9">
    <source>
        <dbReference type="Proteomes" id="UP000076727"/>
    </source>
</evidence>
<evidence type="ECO:0000313" key="8">
    <source>
        <dbReference type="EMBL" id="KZT73710.1"/>
    </source>
</evidence>
<dbReference type="InterPro" id="IPR052904">
    <property type="entry name" value="Acyl-CoA_dehydrogenase-like"/>
</dbReference>
<gene>
    <name evidence="8" type="ORF">DAEQUDRAFT_742841</name>
</gene>
<dbReference type="SUPFAM" id="SSF47203">
    <property type="entry name" value="Acyl-CoA dehydrogenase C-terminal domain-like"/>
    <property type="match status" value="1"/>
</dbReference>
<dbReference type="InterPro" id="IPR009100">
    <property type="entry name" value="AcylCoA_DH/oxidase_NM_dom_sf"/>
</dbReference>
<keyword evidence="4" id="KW-0560">Oxidoreductase</keyword>
<proteinExistence type="inferred from homology"/>
<comment type="cofactor">
    <cofactor evidence="4">
        <name>FAD</name>
        <dbReference type="ChEBI" id="CHEBI:57692"/>
    </cofactor>
</comment>
<protein>
    <recommendedName>
        <fullName evidence="10">Acyl-CoA dehydrogenase NM domain-like protein</fullName>
    </recommendedName>
</protein>
<accession>A0A165TNL8</accession>
<feature type="domain" description="Acyl-CoA dehydrogenase/oxidase C-terminal" evidence="5">
    <location>
        <begin position="298"/>
        <end position="457"/>
    </location>
</feature>
<evidence type="ECO:0000259" key="7">
    <source>
        <dbReference type="Pfam" id="PF18158"/>
    </source>
</evidence>
<dbReference type="SUPFAM" id="SSF56645">
    <property type="entry name" value="Acyl-CoA dehydrogenase NM domain-like"/>
    <property type="match status" value="1"/>
</dbReference>
<dbReference type="GO" id="GO:0003995">
    <property type="term" value="F:acyl-CoA dehydrogenase activity"/>
    <property type="evidence" value="ECO:0007669"/>
    <property type="project" value="TreeGrafter"/>
</dbReference>
<reference evidence="8 9" key="1">
    <citation type="journal article" date="2016" name="Mol. Biol. Evol.">
        <title>Comparative Genomics of Early-Diverging Mushroom-Forming Fungi Provides Insights into the Origins of Lignocellulose Decay Capabilities.</title>
        <authorList>
            <person name="Nagy L.G."/>
            <person name="Riley R."/>
            <person name="Tritt A."/>
            <person name="Adam C."/>
            <person name="Daum C."/>
            <person name="Floudas D."/>
            <person name="Sun H."/>
            <person name="Yadav J.S."/>
            <person name="Pangilinan J."/>
            <person name="Larsson K.H."/>
            <person name="Matsuura K."/>
            <person name="Barry K."/>
            <person name="Labutti K."/>
            <person name="Kuo R."/>
            <person name="Ohm R.A."/>
            <person name="Bhattacharya S.S."/>
            <person name="Shirouzu T."/>
            <person name="Yoshinaga Y."/>
            <person name="Martin F.M."/>
            <person name="Grigoriev I.V."/>
            <person name="Hibbett D.S."/>
        </authorList>
    </citation>
    <scope>NUCLEOTIDE SEQUENCE [LARGE SCALE GENOMIC DNA]</scope>
    <source>
        <strain evidence="8 9">L-15889</strain>
    </source>
</reference>
<evidence type="ECO:0000256" key="3">
    <source>
        <dbReference type="ARBA" id="ARBA00022827"/>
    </source>
</evidence>
<dbReference type="Pfam" id="PF02770">
    <property type="entry name" value="Acyl-CoA_dh_M"/>
    <property type="match status" value="1"/>
</dbReference>
<dbReference type="Pfam" id="PF18158">
    <property type="entry name" value="AidB_N"/>
    <property type="match status" value="1"/>
</dbReference>
<evidence type="ECO:0000259" key="6">
    <source>
        <dbReference type="Pfam" id="PF02770"/>
    </source>
</evidence>
<evidence type="ECO:0008006" key="10">
    <source>
        <dbReference type="Google" id="ProtNLM"/>
    </source>
</evidence>
<dbReference type="InterPro" id="IPR009075">
    <property type="entry name" value="AcylCo_DH/oxidase_C"/>
</dbReference>
<sequence length="599" mass="65184">MRVEEGFQQTPYTEGHPYFTDPVIPGLLKRLLPSNVLAEVEDDLNRFGNEISTTFRSVNKLTGAPKLIQYDNWGQRVDDLQTTEGWRRMKALLQKEGIIGIFYERKHREHSRLHGFAKILLATGDSQSLDCPLSMTDGSARVLELLGTPALKQDIYTRLISRDPEVAFTAGQWMTERPGGSDVSRTETIATPAPGSKSCSYGPKYTLNGFKWFSSATDSDIALALARTGPANEGSSALSLFLVPLRFPLLREPGTPRLSAITNRIFVHRLKDKFGTVAVPTAELSLEGSEAYLLGQPGHGVKLITPVLNITRVHSATASVGYLRRCLAIATAYSQVRAIKGGSQLLQDTPLHVAELAKVSLVYRALIHMLFGTIALLGKAECGVATAEEENRLRLLTPAAKAFAAAKACTAMEECMVALGGAGYMTETELGRMIQDALVEKIWEGTVTVLSLDIARAASKPGTLDAFVAWANTVLVSCTPEIKLALESALDTLRAALDDLAPACATPVPPLVPRPALFLLSHIACGAFLLEHAIWACKTNATSHRIDIDLFKRWIEEGGMAEVVLDVRRARQAQPQRLEEDRDIVYGADAGPTKVSSRL</sequence>
<dbReference type="InterPro" id="IPR041504">
    <property type="entry name" value="AidB_N"/>
</dbReference>
<dbReference type="Gene3D" id="2.40.110.20">
    <property type="match status" value="1"/>
</dbReference>
<evidence type="ECO:0000256" key="4">
    <source>
        <dbReference type="RuleBase" id="RU362125"/>
    </source>
</evidence>
<evidence type="ECO:0000256" key="1">
    <source>
        <dbReference type="ARBA" id="ARBA00009347"/>
    </source>
</evidence>
<dbReference type="Gene3D" id="6.10.250.600">
    <property type="match status" value="1"/>
</dbReference>
<dbReference type="InterPro" id="IPR036250">
    <property type="entry name" value="AcylCo_DH-like_C"/>
</dbReference>
<evidence type="ECO:0000259" key="5">
    <source>
        <dbReference type="Pfam" id="PF00441"/>
    </source>
</evidence>
<comment type="similarity">
    <text evidence="1 4">Belongs to the acyl-CoA dehydrogenase family.</text>
</comment>
<dbReference type="PANTHER" id="PTHR42707:SF2">
    <property type="entry name" value="ACD11 DEHYDROGENASE"/>
    <property type="match status" value="1"/>
</dbReference>
<dbReference type="Gene3D" id="1.20.140.10">
    <property type="entry name" value="Butyryl-CoA Dehydrogenase, subunit A, domain 3"/>
    <property type="match status" value="1"/>
</dbReference>
<dbReference type="Proteomes" id="UP000076727">
    <property type="component" value="Unassembled WGS sequence"/>
</dbReference>
<keyword evidence="9" id="KW-1185">Reference proteome</keyword>
<dbReference type="PANTHER" id="PTHR42707">
    <property type="entry name" value="ACYL-COA DEHYDROGENASE"/>
    <property type="match status" value="1"/>
</dbReference>
<keyword evidence="3 4" id="KW-0274">FAD</keyword>
<dbReference type="OrthoDB" id="10251155at2759"/>
<dbReference type="STRING" id="1314783.A0A165TNL8"/>
<keyword evidence="2 4" id="KW-0285">Flavoprotein</keyword>
<dbReference type="InterPro" id="IPR006091">
    <property type="entry name" value="Acyl-CoA_Oxase/DH_mid-dom"/>
</dbReference>
<dbReference type="Pfam" id="PF00441">
    <property type="entry name" value="Acyl-CoA_dh_1"/>
    <property type="match status" value="1"/>
</dbReference>
<feature type="domain" description="Adaptive response protein AidB N-terminal" evidence="7">
    <location>
        <begin position="41"/>
        <end position="162"/>
    </location>
</feature>
<dbReference type="EMBL" id="KV429035">
    <property type="protein sequence ID" value="KZT73710.1"/>
    <property type="molecule type" value="Genomic_DNA"/>
</dbReference>
<organism evidence="8 9">
    <name type="scientific">Daedalea quercina L-15889</name>
    <dbReference type="NCBI Taxonomy" id="1314783"/>
    <lineage>
        <taxon>Eukaryota</taxon>
        <taxon>Fungi</taxon>
        <taxon>Dikarya</taxon>
        <taxon>Basidiomycota</taxon>
        <taxon>Agaricomycotina</taxon>
        <taxon>Agaricomycetes</taxon>
        <taxon>Polyporales</taxon>
        <taxon>Fomitopsis</taxon>
    </lineage>
</organism>